<dbReference type="PANTHER" id="PTHR23303">
    <property type="entry name" value="CARBOXYPEPTIDASE REGULATORY REGION-CONTAINING"/>
    <property type="match status" value="1"/>
</dbReference>
<feature type="region of interest" description="Disordered" evidence="4">
    <location>
        <begin position="4303"/>
        <end position="4376"/>
    </location>
</feature>
<feature type="region of interest" description="Disordered" evidence="4">
    <location>
        <begin position="2986"/>
        <end position="3032"/>
    </location>
</feature>
<feature type="domain" description="SpaA-like prealbumin fold" evidence="6">
    <location>
        <begin position="2269"/>
        <end position="2342"/>
    </location>
</feature>
<keyword evidence="3" id="KW-0732">Signal</keyword>
<evidence type="ECO:0008006" key="12">
    <source>
        <dbReference type="Google" id="ProtNLM"/>
    </source>
</evidence>
<dbReference type="Gene3D" id="2.60.40.10">
    <property type="entry name" value="Immunoglobulins"/>
    <property type="match status" value="7"/>
</dbReference>
<evidence type="ECO:0000313" key="11">
    <source>
        <dbReference type="Proteomes" id="UP000176604"/>
    </source>
</evidence>
<dbReference type="InterPro" id="IPR033803">
    <property type="entry name" value="CBD-like_Golvesin-Xly"/>
</dbReference>
<feature type="domain" description="Golvesin/Xly CBD-like" evidence="9">
    <location>
        <begin position="2371"/>
        <end position="2502"/>
    </location>
</feature>
<gene>
    <name evidence="10" type="ORF">A3J43_00685</name>
</gene>
<feature type="domain" description="SpaA-like prealbumin fold" evidence="8">
    <location>
        <begin position="2865"/>
        <end position="2954"/>
    </location>
</feature>
<dbReference type="Pfam" id="PF17210">
    <property type="entry name" value="SdrD_B"/>
    <property type="match status" value="5"/>
</dbReference>
<feature type="domain" description="SpaA-like prealbumin fold" evidence="8">
    <location>
        <begin position="2599"/>
        <end position="2695"/>
    </location>
</feature>
<feature type="domain" description="SD-repeat containing protein B" evidence="5">
    <location>
        <begin position="1459"/>
        <end position="1525"/>
    </location>
</feature>
<dbReference type="InterPro" id="IPR051417">
    <property type="entry name" value="SDr/BOS_complex"/>
</dbReference>
<feature type="domain" description="SpaA-like prealbumin fold" evidence="6">
    <location>
        <begin position="3234"/>
        <end position="3316"/>
    </location>
</feature>
<dbReference type="SUPFAM" id="SSF117074">
    <property type="entry name" value="Hypothetical protein PA1324"/>
    <property type="match status" value="6"/>
</dbReference>
<dbReference type="InterPro" id="IPR055371">
    <property type="entry name" value="SpaA_PFL_dom_4"/>
</dbReference>
<feature type="domain" description="SpaA-like prealbumin fold" evidence="6">
    <location>
        <begin position="2957"/>
        <end position="3052"/>
    </location>
</feature>
<dbReference type="Pfam" id="PF25275">
    <property type="entry name" value="Golvesin_C"/>
    <property type="match status" value="1"/>
</dbReference>
<dbReference type="Gene3D" id="2.40.160.150">
    <property type="match status" value="5"/>
</dbReference>
<evidence type="ECO:0000259" key="8">
    <source>
        <dbReference type="Pfam" id="PF24514"/>
    </source>
</evidence>
<dbReference type="InterPro" id="IPR033764">
    <property type="entry name" value="Sdr_B"/>
</dbReference>
<dbReference type="InterPro" id="IPR013783">
    <property type="entry name" value="Ig-like_fold"/>
</dbReference>
<feature type="compositionally biased region" description="Basic and acidic residues" evidence="4">
    <location>
        <begin position="4367"/>
        <end position="4376"/>
    </location>
</feature>
<feature type="domain" description="SpaA-like prealbumin fold" evidence="8">
    <location>
        <begin position="2777"/>
        <end position="2843"/>
    </location>
</feature>
<feature type="domain" description="SpaA-like prealbumin fold" evidence="6">
    <location>
        <begin position="3056"/>
        <end position="3138"/>
    </location>
</feature>
<comment type="subcellular location">
    <subcellularLocation>
        <location evidence="1">Secreted</location>
    </subcellularLocation>
</comment>
<accession>A0A1F7UJM8</accession>
<feature type="domain" description="SD-repeat containing protein B" evidence="5">
    <location>
        <begin position="3980"/>
        <end position="4047"/>
    </location>
</feature>
<dbReference type="GO" id="GO:0005576">
    <property type="term" value="C:extracellular region"/>
    <property type="evidence" value="ECO:0007669"/>
    <property type="project" value="UniProtKB-SubCell"/>
</dbReference>
<evidence type="ECO:0000259" key="5">
    <source>
        <dbReference type="Pfam" id="PF17210"/>
    </source>
</evidence>
<evidence type="ECO:0000256" key="3">
    <source>
        <dbReference type="ARBA" id="ARBA00022729"/>
    </source>
</evidence>
<dbReference type="InterPro" id="IPR048834">
    <property type="entry name" value="SpaA_pre-album"/>
</dbReference>
<dbReference type="InterPro" id="IPR045826">
    <property type="entry name" value="SpaA_PFL_dom_2"/>
</dbReference>
<feature type="domain" description="SpaA-like prealbumin fold" evidence="6">
    <location>
        <begin position="3784"/>
        <end position="3866"/>
    </location>
</feature>
<keyword evidence="2" id="KW-0964">Secreted</keyword>
<organism evidence="10 11">
    <name type="scientific">Candidatus Uhrbacteria bacterium RIFCSPHIGHO2_12_FULL_54_23</name>
    <dbReference type="NCBI Taxonomy" id="1802397"/>
    <lineage>
        <taxon>Bacteria</taxon>
        <taxon>Candidatus Uhriibacteriota</taxon>
    </lineage>
</organism>
<sequence>MLRSTHALRRSIITIGLLIVSFVLLPLQQTAFSAVNLPYNESFVDTDGDNETVDGWNDSDGAGFDAKLSTSEPRPGSATPEHARLRLDASITQVIDTSGFDAITLSYYWRGDNDAEASDLLRVRWRVTDSNNPNFSASFTELTSHPLNTNTSTWSSIESHNLPQAASHTTIEIQFFGDTNVSSEEARIDDVSVTGTAFTPASVSIDKITDPAGDPQSFEFTLTGPVSVDTVNVTDTTPTTTVSDLLPGTYTLVETVPGGWDLTSISCNLPTTPIANGVSFTLGEDEHISCSFTDTKRGSITVEKQVLSPNGFDPADATLFTALLDGGLAQQFTEASSTVYANLLPGTYNISESSNALYTFTSFSEDDNSNPADGAQITISPGEGMTLLITNNQQPGTFVIAKNVFAPDSTTNIIDPHPFTITLTGTQGHATSSAVIEGSDVTFFLDPGVDYTVSEAADNDYTQLGCFRDDAPVSCANNVASGSSLFFEFRNAQKNGSIAVEKDVLNPDGNAVDDDAEFTVSMNSDQKTVSEGSPTTYADLAPGTYTIEEIVIPQGYDFGSFSLDEDGNASGAQITIGSNESVTLIVTNMQQKGTIRVLKDVIGFDGNDIGDNNPFTATVAGQPHQTFAENDPAEFLVNPGTHTVDEFDHPNYDFVDINPPDGAVIVTPGGLVEVSIRNRPSAGNIIVKKIIQGPTGQPDLSDDASFTATVTGQPNQPFSQTADAVFMVGPGQYTVGEADFPGYDLMSVSPPSVFVTSGATSTVTITNRQRSTTIIVEKNVLDPDSGEVSDAIGFPVSTDDGQNGIVTELLPLTLTGVTPFAPVTVSEGDVPGYDLDSPKIAPPMNPGATTTVSFINRQRKARVTVTKDVKNPEGNLATDNHSFEVSVGNQTQSFAEDSPAEFFVNPGMLPIVETPDPDYLPDPNNQDEVTVVPGATTTVPLVNFQKRGKIELVKDVLNLDLGPASDTTPFTVTLEGVGSQPFMEGTTTTFDNLLPGMYSLTELAPSTHDLVGFSPDSTVTVGSNETAIVTVTNRQHPATIIVHKNVVGPDGETEVEDPHIFSVSVDGNGGTKPVSEETSAMFTVYPGTRTITELPDANYLLHNISPSSTVTILPDQTIEITITNKPRLAMIKVNKFVQDVSDATTTDEHVFTVNAGSNSLPLVAGTQTVFTLLPGFYTVSESPDPGYDIINGSPTNINVGPGQSTTVNIVNRQRRGKIVVVKNVIGPNGEEVSDPTAFQIQFNGNPDTPVAEGQSATFDELPPGTYTLTETQGTGYEPGALSTTTPIVLDPGETVEVIITNKQLLGSISGMKWKDTNGDGVRDQSEPGIESLTIVLGRVTGPETPEGHIPIEIVALSLTSINGSFIIPRVTPGQYKLLEEQRGGWVPTAPPMVDSFFDITYRIDLLPQQVPLTPDSFFDVFVDPGQQVETGMPSGCQPILLVGCALIPLEFGNFELGSIAGMKWNDLNGDGVHDNGEPGLENWEITLNPGNVSTTTDENGTYSFEGLTAGTFTVAEVQNLDWDQTFPINPGTHVVEINSGTNSTDNDFGNRLRLGRIIIEKQTLPDQDPQQFEFIGHPAGIVGDDGELSEDVEPGQYQSTETIPQNWMIASMVCNDTNSSGDPQTGVVTFNVEPGETVRCIITNKKATHITVSKTSVGDVGTFHFRGSLEEFDITTVQPNILVDSFFDVFVDIAGEDLSVSEDVPDGWSIDQQTCALAGVLPGDERTCSFTNTKLGTLIIVKETVGGDAIFTFDHPTTTATFDLTTVNGRATTTFELPAGTNYDVTEQPLAGWDITLDPQCQGTLDPGEETFCVFANTKRGHLIVQKITDPSGDSTEFPITASGTGIITDGSAGTVTDALDKDYEVTPGTYSVHENIVNQQDIAGLPDWFQTSNDCNDIIIGPGETVTCTIVNTKKASVTVTKQTIGGDGTFSFTATGGNGVAPFNVTTAGGTGAATLIGLVPGIYQFAETPQEHWGEVSSTCDEVAVGPGESASCTIVNKHDARIMVSKTSIGGIGSFEFAGDLGALALTTAQENSAVDSFFDVFVDVAGENLEVTEDPISGWSPNQQICSLTNVQPGASTTCEFVNTKLGKIIVDKITNPNDDLQPFAFSPSWGDQFSLTDANPPHDSGFLAPDTYSIAETVPAGWDLTSATCSDESSPNAIQLDAGETVICTFTNTKRGTLTVVKETAGGDETFTFDHPTSTATFALTTVNGRATTTFELPAGTHYEVNEQTVPQGWDEASNLVCQGAIAAGGNVECRFINVKRPQITVIKEVINTGGGTKAPADFTLHVQGQDFPGSTNGTTLYLAIGAYAVTETPDPDYTTSFTENCTGTIAAGATTMCTVTNTFKTGTIEVVKKIVPESGGEVTVDDGDAGYSDTGWSFASGQGNDNDVRFIAAGDGTETAAWTPSMPATGQYDVYVSWTTHPNRATDAPYTANHAGGPSHFSVNQELLADQSTTGTAGQWSGWRNLGIFTLNAGSNVVLGNNANEFVIADAVRFVPVNDPGLFNLQINGATVASNSGHNGTTGTTTVSVNTHTVGETAGTDTTLVDYQTAIECRNAQDQIVASGNNAGPLNVSVGFGDVIVCTITNTRNGKLTIIKNTVGGDTTFIFTHPTSTDTFPLTTVSGTAQTSFDLPSGTAYNVTEIVPAGWDLTGNPNCQGTLAPGEQKICTFTNTKRGTITIEKKTLPDGDPAALTFIGNPAGAVSDGETISEDVVPGQYQSTEAIPPGWMIESIVCDDTDSTGDPQTGVVTFNVAAGGDVRCVVTNKKAALITVHKTSVGGAGSFPFTGDLGPFDLITALSDTPVSTTSEVFVPASGQTLTITENVPNGWSVDQQSCVLEDVMPGEERTCEFVNTKLGSITIVKNAEPDDPQDFEFTGPRGTFFLDDDQDGALSNATTTGDLLPGTYTIEEITPPEWDLIEAICDGDVNPSSIDLNAGQHITCTFTNHKNGAIRVIKTVVNDDGGTLNAVAFTIHVQDEHGADVEGSPAPGSATGADYSLIPGTYQVSEDTPPDGYTETSTECVGNGGPEDPGAIILDPGELVTCTITNDDQPATITVMKHVINDNGGNASTTDFTLLVNTTPVGNGDPHEVLPGSHVVSETGPGGYTATYSSDCDSQGNITVALGEHKTCTITNDDSTPSVKLIKAVTNNNGGTATPQEFDLLLGGVEIPSGVTTTVEANIPIEITELSLTGYSFVSITGDAKCPSALGGTVALDEGEHVECTITNDDQPASITVVKQVINDHGGTATTSDFVLFLDGQPVTSSSTTAVLPGNHTVSEANLTGYTATFGGDCDADGNVTVALGEHKTCTMTNDDQSATVTVVKQIVNDNGGQLQTGDFPLFLDGQPVTSGTSVNVSAGTHLASETNTPGYRRSFSGACSVESWNLAGLWALDFILDNDSSHRFHAMNVTSFNSGSGAFSGTGSTTGTVPPPAVVLYTWTMTGTETSNNFTMTIAYNEIPGYTVALTGTLDGSGGMTGTWADNGSATGTFTGTGAPEPLTGKLAVGVGESATCTIANDDLPSILRVKKVLPNDNGGTATPDQFSFSINGGDPLQFEPDGQNDLIVSAGEYDIVETSPLTGYAVSYQNCENVAIPNGGDAACTITNDDQPTTLTVEKIIINNNGGTATTSDFALTIDDGQVTHGVANPITAGPHTVGEDAFAGYSGAIGGDCALDGTITLHLGDQKTCTITNDDHAARITVVKQVVNDNGGAKQVADFPLFIDGNPTTSSTTVEVLPGAHIVSETSQAGYTTAISGDCDINGNVTVALGAHKICTLVNDDFQASLKIIKIIVNDDFGIATPSQFSFLVGTTPVAHNQTVPLNAGVYAITESGPAGYALTSYSTDCAGGSVTLALGDTKTCTIINDDIEVYGSVAGFKWLDRDEDGVKDLSEPYLSGWTITLSPDGRATTTDANGAYSFDNVVPGTHTVAEVMQAGWHQTYPAAPGTYSITITGAGEYFTGRNFGNVLPPSVSGVKFEDTNGNGVREQGEPLLPAWTIRLRNLSTNVTITTTTDANGAYLFANLIPGISYRVSEVLKIGWVQTMPTLPGTYTVTLQNGDTAIDRDFGNFRLAEIRGLKYHDINGNGQKSGSEPGLSGWTIFLDTNNNGALNGGEPSTLTSASGAYSFANLGPGTYRVREVIPSGWGQSQPGPLNGLQYEIVPQSGEVVTGANFGNYQFAEVHGRKYQDNNMNGTRNTGENFLSGWTIVLTHLNSGQMRNDVTDAQGRYDFVQLAPGNYQVREILKAGWVPTSPRDTIHRITIISGQNAQSLNFGNVTVAQFGGQQVTSQTEGEPIPLTAQEQTQQLPQDEQQTTTTTTPEIIQDQTEPQSPIGTDTTAPSLTMPLLPNRPSLSGPGLLNTNLENRMDTLRTRR</sequence>
<feature type="domain" description="SpaA-like prealbumin fold" evidence="7">
    <location>
        <begin position="2517"/>
        <end position="2595"/>
    </location>
</feature>
<evidence type="ECO:0000256" key="1">
    <source>
        <dbReference type="ARBA" id="ARBA00004613"/>
    </source>
</evidence>
<feature type="domain" description="SpaA-like prealbumin fold" evidence="8">
    <location>
        <begin position="1591"/>
        <end position="1646"/>
    </location>
</feature>
<feature type="domain" description="SpaA-like prealbumin fold" evidence="8">
    <location>
        <begin position="204"/>
        <end position="296"/>
    </location>
</feature>
<feature type="domain" description="SpaA-like prealbumin fold" evidence="8">
    <location>
        <begin position="2708"/>
        <end position="2773"/>
    </location>
</feature>
<feature type="domain" description="SD-repeat containing protein B" evidence="5">
    <location>
        <begin position="4189"/>
        <end position="4257"/>
    </location>
</feature>
<feature type="domain" description="SpaA-like prealbumin fold" evidence="6">
    <location>
        <begin position="3524"/>
        <end position="3608"/>
    </location>
</feature>
<protein>
    <recommendedName>
        <fullName evidence="12">SD-repeat containing protein B domain-containing protein</fullName>
    </recommendedName>
</protein>
<proteinExistence type="predicted"/>
<evidence type="ECO:0000256" key="2">
    <source>
        <dbReference type="ARBA" id="ARBA00022525"/>
    </source>
</evidence>
<dbReference type="Pfam" id="PF19403">
    <property type="entry name" value="SpaA_2"/>
    <property type="match status" value="9"/>
</dbReference>
<dbReference type="Pfam" id="PF20674">
    <property type="entry name" value="SpaA_3"/>
    <property type="match status" value="1"/>
</dbReference>
<dbReference type="STRING" id="1802397.A3J43_00685"/>
<evidence type="ECO:0000313" key="10">
    <source>
        <dbReference type="EMBL" id="OGL78472.1"/>
    </source>
</evidence>
<feature type="domain" description="SpaA-like prealbumin fold" evidence="6">
    <location>
        <begin position="3698"/>
        <end position="3780"/>
    </location>
</feature>
<dbReference type="Pfam" id="PF24514">
    <property type="entry name" value="SpaA_4"/>
    <property type="match status" value="7"/>
</dbReference>
<feature type="domain" description="SD-repeat containing protein B" evidence="5">
    <location>
        <begin position="3879"/>
        <end position="3944"/>
    </location>
</feature>
<dbReference type="Proteomes" id="UP000176604">
    <property type="component" value="Unassembled WGS sequence"/>
</dbReference>
<feature type="domain" description="SpaA-like prealbumin fold" evidence="8">
    <location>
        <begin position="2095"/>
        <end position="2180"/>
    </location>
</feature>
<feature type="domain" description="SpaA-like prealbumin fold" evidence="6">
    <location>
        <begin position="3320"/>
        <end position="3378"/>
    </location>
</feature>
<feature type="domain" description="SD-repeat containing protein B" evidence="5">
    <location>
        <begin position="4082"/>
        <end position="4152"/>
    </location>
</feature>
<evidence type="ECO:0000256" key="4">
    <source>
        <dbReference type="SAM" id="MobiDB-lite"/>
    </source>
</evidence>
<comment type="caution">
    <text evidence="10">The sequence shown here is derived from an EMBL/GenBank/DDBJ whole genome shotgun (WGS) entry which is preliminary data.</text>
</comment>
<evidence type="ECO:0000259" key="7">
    <source>
        <dbReference type="Pfam" id="PF20674"/>
    </source>
</evidence>
<name>A0A1F7UJM8_9BACT</name>
<evidence type="ECO:0000259" key="9">
    <source>
        <dbReference type="Pfam" id="PF25275"/>
    </source>
</evidence>
<feature type="domain" description="SpaA-like prealbumin fold" evidence="6">
    <location>
        <begin position="3612"/>
        <end position="3694"/>
    </location>
</feature>
<reference evidence="10 11" key="1">
    <citation type="journal article" date="2016" name="Nat. Commun.">
        <title>Thousands of microbial genomes shed light on interconnected biogeochemical processes in an aquifer system.</title>
        <authorList>
            <person name="Anantharaman K."/>
            <person name="Brown C.T."/>
            <person name="Hug L.A."/>
            <person name="Sharon I."/>
            <person name="Castelle C.J."/>
            <person name="Probst A.J."/>
            <person name="Thomas B.C."/>
            <person name="Singh A."/>
            <person name="Wilkins M.J."/>
            <person name="Karaoz U."/>
            <person name="Brodie E.L."/>
            <person name="Williams K.H."/>
            <person name="Hubbard S.S."/>
            <person name="Banfield J.F."/>
        </authorList>
    </citation>
    <scope>NUCLEOTIDE SEQUENCE [LARGE SCALE GENOMIC DNA]</scope>
</reference>
<feature type="compositionally biased region" description="Polar residues" evidence="4">
    <location>
        <begin position="4331"/>
        <end position="4343"/>
    </location>
</feature>
<dbReference type="EMBL" id="MGEF01000031">
    <property type="protein sequence ID" value="OGL78472.1"/>
    <property type="molecule type" value="Genomic_DNA"/>
</dbReference>
<feature type="compositionally biased region" description="Low complexity" evidence="4">
    <location>
        <begin position="4303"/>
        <end position="4330"/>
    </location>
</feature>
<evidence type="ECO:0000259" key="6">
    <source>
        <dbReference type="Pfam" id="PF19403"/>
    </source>
</evidence>